<evidence type="ECO:0000313" key="5">
    <source>
        <dbReference type="Proteomes" id="UP000737171"/>
    </source>
</evidence>
<proteinExistence type="inferred from homology"/>
<dbReference type="PRINTS" id="PR00385">
    <property type="entry name" value="P450"/>
</dbReference>
<dbReference type="InterPro" id="IPR050121">
    <property type="entry name" value="Cytochrome_P450_monoxygenase"/>
</dbReference>
<dbReference type="PROSITE" id="PS00086">
    <property type="entry name" value="CYTOCHROME_P450"/>
    <property type="match status" value="1"/>
</dbReference>
<keyword evidence="3" id="KW-0503">Monooxygenase</keyword>
<keyword evidence="5" id="KW-1185">Reference proteome</keyword>
<protein>
    <submittedName>
        <fullName evidence="4">Cytochrome P450</fullName>
    </submittedName>
</protein>
<keyword evidence="3" id="KW-0349">Heme</keyword>
<dbReference type="Proteomes" id="UP000737171">
    <property type="component" value="Unassembled WGS sequence"/>
</dbReference>
<dbReference type="Pfam" id="PF00067">
    <property type="entry name" value="p450"/>
    <property type="match status" value="1"/>
</dbReference>
<name>A0ABX2ES01_9BURK</name>
<keyword evidence="3" id="KW-0479">Metal-binding</keyword>
<comment type="caution">
    <text evidence="4">The sequence shown here is derived from an EMBL/GenBank/DDBJ whole genome shotgun (WGS) entry which is preliminary data.</text>
</comment>
<dbReference type="Gene3D" id="1.10.630.10">
    <property type="entry name" value="Cytochrome P450"/>
    <property type="match status" value="1"/>
</dbReference>
<evidence type="ECO:0000313" key="4">
    <source>
        <dbReference type="EMBL" id="NRF71324.1"/>
    </source>
</evidence>
<keyword evidence="3" id="KW-0560">Oxidoreductase</keyword>
<reference evidence="4 5" key="1">
    <citation type="submission" date="2020-05" db="EMBL/GenBank/DDBJ databases">
        <title>Aquincola sp. isolate from soil.</title>
        <authorList>
            <person name="Han J."/>
            <person name="Kim D.-U."/>
        </authorList>
    </citation>
    <scope>NUCLEOTIDE SEQUENCE [LARGE SCALE GENOMIC DNA]</scope>
    <source>
        <strain evidence="4 5">S2</strain>
    </source>
</reference>
<comment type="cofactor">
    <cofactor evidence="1">
        <name>heme</name>
        <dbReference type="ChEBI" id="CHEBI:30413"/>
    </cofactor>
</comment>
<evidence type="ECO:0000256" key="2">
    <source>
        <dbReference type="ARBA" id="ARBA00010617"/>
    </source>
</evidence>
<comment type="similarity">
    <text evidence="2 3">Belongs to the cytochrome P450 family.</text>
</comment>
<dbReference type="PRINTS" id="PR00463">
    <property type="entry name" value="EP450I"/>
</dbReference>
<dbReference type="InterPro" id="IPR036396">
    <property type="entry name" value="Cyt_P450_sf"/>
</dbReference>
<dbReference type="InterPro" id="IPR001128">
    <property type="entry name" value="Cyt_P450"/>
</dbReference>
<dbReference type="EMBL" id="JABRWJ010000011">
    <property type="protein sequence ID" value="NRF71324.1"/>
    <property type="molecule type" value="Genomic_DNA"/>
</dbReference>
<dbReference type="PANTHER" id="PTHR24305">
    <property type="entry name" value="CYTOCHROME P450"/>
    <property type="match status" value="1"/>
</dbReference>
<sequence>MDVHAEPSPPAAGLASAAAPQRLRSIEELPGPRGWPLVGNLPQVRMARIHQDMERWSRQYGPLFRVRLGPTRLLVVADHVIVNALLRDRPDGFRRSSRLREVGIEMGGTPGLFSAEGDAWRQQRRMVMASFTPGHIRAFLPQLRAVTSRLQERWRKAAQAGVWIDLQADLKRFTVDAIAGLAFGTEVNTLESGDDVIQRHLDIVLSGLYRRVMSPLPYWRWIRLPADRQLERSNAAVRKAIEGFVAAARDRMQADPTLHEHPRNLLEAMLAAADAGDAGVDDRDVAGNVSTMLFAGEDTTANTLAWLIWLLHRHPDALGRAQLEVREAVPDLAALTLERVEALHYLDACASEAMRLKPVAPFLGIEALRDTTIADIRVPARTLVWCVMRRDSVDDRYFQNAAAFEPARWLGDAAAAKRIAMPFGSGPRICPGRYLALLEIKLAMTMLLGNFEVIAVDTPDGGEAREVMHFTMNPVGLRMRLRERPN</sequence>
<keyword evidence="3" id="KW-0408">Iron</keyword>
<accession>A0ABX2ES01</accession>
<dbReference type="SUPFAM" id="SSF48264">
    <property type="entry name" value="Cytochrome P450"/>
    <property type="match status" value="1"/>
</dbReference>
<gene>
    <name evidence="4" type="ORF">HLB44_30480</name>
</gene>
<dbReference type="PANTHER" id="PTHR24305:SF166">
    <property type="entry name" value="CYTOCHROME P450 12A4, MITOCHONDRIAL-RELATED"/>
    <property type="match status" value="1"/>
</dbReference>
<dbReference type="InterPro" id="IPR002401">
    <property type="entry name" value="Cyt_P450_E_grp-I"/>
</dbReference>
<organism evidence="4 5">
    <name type="scientific">Pseudaquabacterium terrae</name>
    <dbReference type="NCBI Taxonomy" id="2732868"/>
    <lineage>
        <taxon>Bacteria</taxon>
        <taxon>Pseudomonadati</taxon>
        <taxon>Pseudomonadota</taxon>
        <taxon>Betaproteobacteria</taxon>
        <taxon>Burkholderiales</taxon>
        <taxon>Sphaerotilaceae</taxon>
        <taxon>Pseudaquabacterium</taxon>
    </lineage>
</organism>
<dbReference type="InterPro" id="IPR017972">
    <property type="entry name" value="Cyt_P450_CS"/>
</dbReference>
<evidence type="ECO:0000256" key="1">
    <source>
        <dbReference type="ARBA" id="ARBA00001971"/>
    </source>
</evidence>
<evidence type="ECO:0000256" key="3">
    <source>
        <dbReference type="RuleBase" id="RU000461"/>
    </source>
</evidence>